<evidence type="ECO:0000313" key="3">
    <source>
        <dbReference type="Proteomes" id="UP001066276"/>
    </source>
</evidence>
<reference evidence="2" key="1">
    <citation type="journal article" date="2022" name="bioRxiv">
        <title>Sequencing and chromosome-scale assembly of the giantPleurodeles waltlgenome.</title>
        <authorList>
            <person name="Brown T."/>
            <person name="Elewa A."/>
            <person name="Iarovenko S."/>
            <person name="Subramanian E."/>
            <person name="Araus A.J."/>
            <person name="Petzold A."/>
            <person name="Susuki M."/>
            <person name="Suzuki K.-i.T."/>
            <person name="Hayashi T."/>
            <person name="Toyoda A."/>
            <person name="Oliveira C."/>
            <person name="Osipova E."/>
            <person name="Leigh N.D."/>
            <person name="Simon A."/>
            <person name="Yun M.H."/>
        </authorList>
    </citation>
    <scope>NUCLEOTIDE SEQUENCE</scope>
    <source>
        <strain evidence="2">20211129_DDA</strain>
        <tissue evidence="2">Liver</tissue>
    </source>
</reference>
<dbReference type="AlphaFoldDB" id="A0AAV7MEP6"/>
<protein>
    <submittedName>
        <fullName evidence="2">Uncharacterized protein</fullName>
    </submittedName>
</protein>
<dbReference type="EMBL" id="JANPWB010000014">
    <property type="protein sequence ID" value="KAJ1100952.1"/>
    <property type="molecule type" value="Genomic_DNA"/>
</dbReference>
<evidence type="ECO:0000256" key="1">
    <source>
        <dbReference type="SAM" id="MobiDB-lite"/>
    </source>
</evidence>
<gene>
    <name evidence="2" type="ORF">NDU88_006027</name>
</gene>
<sequence>MAGTDPARQTELCAQAAIQIQSASLLQGNEDRERPNAAAATKEPEKWEDTRKMLERQDVSADHEEVEIQGGTTSGK</sequence>
<name>A0AAV7MEP6_PLEWA</name>
<feature type="region of interest" description="Disordered" evidence="1">
    <location>
        <begin position="25"/>
        <end position="76"/>
    </location>
</feature>
<accession>A0AAV7MEP6</accession>
<comment type="caution">
    <text evidence="2">The sequence shown here is derived from an EMBL/GenBank/DDBJ whole genome shotgun (WGS) entry which is preliminary data.</text>
</comment>
<keyword evidence="3" id="KW-1185">Reference proteome</keyword>
<dbReference type="Proteomes" id="UP001066276">
    <property type="component" value="Chromosome 10"/>
</dbReference>
<proteinExistence type="predicted"/>
<evidence type="ECO:0000313" key="2">
    <source>
        <dbReference type="EMBL" id="KAJ1100952.1"/>
    </source>
</evidence>
<feature type="compositionally biased region" description="Basic and acidic residues" evidence="1">
    <location>
        <begin position="42"/>
        <end position="63"/>
    </location>
</feature>
<organism evidence="2 3">
    <name type="scientific">Pleurodeles waltl</name>
    <name type="common">Iberian ribbed newt</name>
    <dbReference type="NCBI Taxonomy" id="8319"/>
    <lineage>
        <taxon>Eukaryota</taxon>
        <taxon>Metazoa</taxon>
        <taxon>Chordata</taxon>
        <taxon>Craniata</taxon>
        <taxon>Vertebrata</taxon>
        <taxon>Euteleostomi</taxon>
        <taxon>Amphibia</taxon>
        <taxon>Batrachia</taxon>
        <taxon>Caudata</taxon>
        <taxon>Salamandroidea</taxon>
        <taxon>Salamandridae</taxon>
        <taxon>Pleurodelinae</taxon>
        <taxon>Pleurodeles</taxon>
    </lineage>
</organism>